<evidence type="ECO:0000256" key="2">
    <source>
        <dbReference type="SAM" id="MobiDB-lite"/>
    </source>
</evidence>
<dbReference type="SUPFAM" id="SSF56024">
    <property type="entry name" value="Phospholipase D/nuclease"/>
    <property type="match status" value="1"/>
</dbReference>
<protein>
    <recommendedName>
        <fullName evidence="3">Scaffolding anchor of CK1 domain-containing protein</fullName>
    </recommendedName>
</protein>
<evidence type="ECO:0000256" key="1">
    <source>
        <dbReference type="ARBA" id="ARBA00006937"/>
    </source>
</evidence>
<sequence length="922" mass="103257">MESDFSAMSSMSEQLTIEDSVPGLYKETNRLALYALLQGGQKAYQDFLKAEGLTDFLSEEEIAYILENKKWPSEDDDEDLCEGMENAPSTYCPMESDVEVPDLDLGWPEARLDHLETNVRMFFHPPRQNMPNIKTLVRKFIREAKMVIAVAMDIFSDVDIFRDLVEVSTRGVVVYILLDDQQFDSFFRMSEKANVPLQKLWNVRIRTVKGHEYRCQSGAKFHGAMDQKFMLVDCHTVLYGSYSFMWSYEKINLSMVLLITGKLVACYDEEFRRLFARSIIPALLIQPTPSSTEHFGGMNQAPKFGLHSTQLFERSHSFDPAQLKTIRGRMNVLNHSDRPEEGTHANGAAIRRGLNFQRNLAADLTKHTSSYAALQNRMYSSMRQRSSVVTGKGTETQEKDLFSSLGQLNHLSQNRQPAQEGNSLQGPQPFLSASEMSLHKWRIESYLKHDHIPADSTESLDCMSIRSDSKSSLLSSHSSRPNLIYKVPEQPVEPRSMQSPFLGRRAVTSVYSSLQRAKDNCLNKDLKIPEISAERKISKEPITSSSTQPHPPEPVKPSTVINHPPVQATDQPLPETNHQPDPVAEDVISNLTSPTPSLLHSPESSIIVENKQTADSLKDEIPSSQKLIETHRSISHYGINTIDDRKNQTYGWQEPPSRTASAVNLGKVLDASLMKGSNLKRLRPFSNSNTTRLSLIEIPEEKEGLGSRRNLEELSPVPTEPNILNLTTLTKAQQAPIQANVHISERGFGMAGTITSPTPSYSSGGRAPHVATPALTRAMNHQWGSSKNAEEERNTAAAAAASPRTLSALDVAANAHHRVDHGSFSSVATVESVMSNPGEGRYGIPEVKRNKVYSRFEHFLSVERRTPEKTATDRMNAYAAEKRRTLFMGTPTSSYSRYQTQTDNNRLGKFIQRVGSFISKNK</sequence>
<comment type="caution">
    <text evidence="4">The sequence shown here is derived from an EMBL/GenBank/DDBJ whole genome shotgun (WGS) entry which is preliminary data.</text>
</comment>
<organism evidence="4 5">
    <name type="scientific">Coilia grayii</name>
    <name type="common">Gray's grenadier anchovy</name>
    <dbReference type="NCBI Taxonomy" id="363190"/>
    <lineage>
        <taxon>Eukaryota</taxon>
        <taxon>Metazoa</taxon>
        <taxon>Chordata</taxon>
        <taxon>Craniata</taxon>
        <taxon>Vertebrata</taxon>
        <taxon>Euteleostomi</taxon>
        <taxon>Actinopterygii</taxon>
        <taxon>Neopterygii</taxon>
        <taxon>Teleostei</taxon>
        <taxon>Clupei</taxon>
        <taxon>Clupeiformes</taxon>
        <taxon>Clupeoidei</taxon>
        <taxon>Engraulidae</taxon>
        <taxon>Coilinae</taxon>
        <taxon>Coilia</taxon>
    </lineage>
</organism>
<dbReference type="InterPro" id="IPR050944">
    <property type="entry name" value="FAM83"/>
</dbReference>
<dbReference type="InterPro" id="IPR012461">
    <property type="entry name" value="SACK1"/>
</dbReference>
<dbReference type="AlphaFoldDB" id="A0ABD1JJ17"/>
<feature type="region of interest" description="Disordered" evidence="2">
    <location>
        <begin position="782"/>
        <end position="801"/>
    </location>
</feature>
<feature type="domain" description="Scaffolding anchor of CK1" evidence="3">
    <location>
        <begin position="18"/>
        <end position="278"/>
    </location>
</feature>
<name>A0ABD1JJ17_9TELE</name>
<dbReference type="Pfam" id="PF07894">
    <property type="entry name" value="SACK1"/>
    <property type="match status" value="1"/>
</dbReference>
<evidence type="ECO:0000313" key="4">
    <source>
        <dbReference type="EMBL" id="KAL2087057.1"/>
    </source>
</evidence>
<comment type="similarity">
    <text evidence="1">Belongs to the FAM83 family.</text>
</comment>
<evidence type="ECO:0000259" key="3">
    <source>
        <dbReference type="Pfam" id="PF07894"/>
    </source>
</evidence>
<dbReference type="EMBL" id="JBHFQA010000015">
    <property type="protein sequence ID" value="KAL2087057.1"/>
    <property type="molecule type" value="Genomic_DNA"/>
</dbReference>
<dbReference type="PANTHER" id="PTHR16181">
    <property type="entry name" value="PROTEIN FAM83A-RELATED"/>
    <property type="match status" value="1"/>
</dbReference>
<dbReference type="Proteomes" id="UP001591681">
    <property type="component" value="Unassembled WGS sequence"/>
</dbReference>
<keyword evidence="5" id="KW-1185">Reference proteome</keyword>
<dbReference type="PANTHER" id="PTHR16181:SF29">
    <property type="entry name" value="PROTEIN FAM83A-RELATED"/>
    <property type="match status" value="1"/>
</dbReference>
<accession>A0ABD1JJ17</accession>
<proteinExistence type="inferred from homology"/>
<feature type="region of interest" description="Disordered" evidence="2">
    <location>
        <begin position="533"/>
        <end position="576"/>
    </location>
</feature>
<evidence type="ECO:0000313" key="5">
    <source>
        <dbReference type="Proteomes" id="UP001591681"/>
    </source>
</evidence>
<gene>
    <name evidence="4" type="ORF">ACEWY4_018116</name>
</gene>
<dbReference type="Gene3D" id="3.30.870.10">
    <property type="entry name" value="Endonuclease Chain A"/>
    <property type="match status" value="1"/>
</dbReference>
<reference evidence="4 5" key="1">
    <citation type="submission" date="2024-09" db="EMBL/GenBank/DDBJ databases">
        <title>A chromosome-level genome assembly of Gray's grenadier anchovy, Coilia grayii.</title>
        <authorList>
            <person name="Fu Z."/>
        </authorList>
    </citation>
    <scope>NUCLEOTIDE SEQUENCE [LARGE SCALE GENOMIC DNA]</scope>
    <source>
        <strain evidence="4">G4</strain>
        <tissue evidence="4">Muscle</tissue>
    </source>
</reference>